<accession>A0A1H6IZK9</accession>
<dbReference type="InterPro" id="IPR052932">
    <property type="entry name" value="OprB_Porin"/>
</dbReference>
<name>A0A1H6IZK9_MAGFU</name>
<reference evidence="5" key="1">
    <citation type="submission" date="2016-10" db="EMBL/GenBank/DDBJ databases">
        <authorList>
            <person name="Varghese N."/>
            <person name="Submissions S."/>
        </authorList>
    </citation>
    <scope>NUCLEOTIDE SEQUENCE [LARGE SCALE GENOMIC DNA]</scope>
    <source>
        <strain evidence="5">DSM 13234</strain>
    </source>
</reference>
<dbReference type="AlphaFoldDB" id="A0A1H6IZK9"/>
<dbReference type="RefSeq" id="WP_244511194.1">
    <property type="nucleotide sequence ID" value="NZ_FNWO01000012.1"/>
</dbReference>
<evidence type="ECO:0000256" key="3">
    <source>
        <dbReference type="SAM" id="MobiDB-lite"/>
    </source>
</evidence>
<dbReference type="EMBL" id="FNWO01000012">
    <property type="protein sequence ID" value="SEH52575.1"/>
    <property type="molecule type" value="Genomic_DNA"/>
</dbReference>
<dbReference type="PANTHER" id="PTHR37944:SF1">
    <property type="entry name" value="PORIN B"/>
    <property type="match status" value="1"/>
</dbReference>
<evidence type="ECO:0000256" key="1">
    <source>
        <dbReference type="ARBA" id="ARBA00008769"/>
    </source>
</evidence>
<dbReference type="Pfam" id="PF04966">
    <property type="entry name" value="OprB"/>
    <property type="match status" value="1"/>
</dbReference>
<protein>
    <submittedName>
        <fullName evidence="4">Porin, OprB family</fullName>
    </submittedName>
</protein>
<feature type="compositionally biased region" description="Polar residues" evidence="3">
    <location>
        <begin position="253"/>
        <end position="263"/>
    </location>
</feature>
<sequence>MEANKGTSPAAADVARGGKAGVRALLGLMAVVGGLASLPAQAQEEEAKGFWQRDTLTGDWGGVRSSLEERGISVSATYTGEALGNVSGGLRQRAVASGLLQADVEADLEKAIGWQGGLFHFTGLYTHGRSLSGNFLQNWIPSRDIETSPSTRLFALWLQQSFFEDMVSLKAGVVPMQEEFFNSEYAANLIGSPFGWPGSFALNYPSGGGYPVSGPGTRLKVKPTENLAILAAVFSGDTVPGAADSRPEDPTRRNSSGTDFSLESPTWFGEVQYGINQEKEATGLASMIKVGGWYHNHGYNDLRYADNGQSLALMPDGTPTQRHQGNWAAYAILDQMLWRRPGEAGGGLGFFVRGTLMPDDRNQAPYYVDTGLVLNGTFEGRDDDVAAIGFAYAGASDRLAGLDADRRAAGLTTAGDHDYEAMLEVSYRYKVTPWMTLVPDAQYIMHPGGTSDYVDANGETIKDAVILGLRTVLTL</sequence>
<dbReference type="Proteomes" id="UP000182983">
    <property type="component" value="Unassembled WGS sequence"/>
</dbReference>
<dbReference type="Gene3D" id="2.40.160.180">
    <property type="entry name" value="Carbohydrate-selective porin OprB"/>
    <property type="match status" value="1"/>
</dbReference>
<organism evidence="4 5">
    <name type="scientific">Magnetospirillum fulvum</name>
    <name type="common">Rhodospirillum fulvum</name>
    <dbReference type="NCBI Taxonomy" id="1082"/>
    <lineage>
        <taxon>Bacteria</taxon>
        <taxon>Pseudomonadati</taxon>
        <taxon>Pseudomonadota</taxon>
        <taxon>Alphaproteobacteria</taxon>
        <taxon>Rhodospirillales</taxon>
        <taxon>Rhodospirillaceae</taxon>
        <taxon>Magnetospirillum</taxon>
    </lineage>
</organism>
<evidence type="ECO:0000256" key="2">
    <source>
        <dbReference type="RuleBase" id="RU363072"/>
    </source>
</evidence>
<dbReference type="PANTHER" id="PTHR37944">
    <property type="entry name" value="PORIN B"/>
    <property type="match status" value="1"/>
</dbReference>
<dbReference type="InterPro" id="IPR007049">
    <property type="entry name" value="Carb-sel_porin_OprB"/>
</dbReference>
<comment type="similarity">
    <text evidence="1 2">Belongs to the OprB family.</text>
</comment>
<evidence type="ECO:0000313" key="4">
    <source>
        <dbReference type="EMBL" id="SEH52575.1"/>
    </source>
</evidence>
<dbReference type="GO" id="GO:0008643">
    <property type="term" value="P:carbohydrate transport"/>
    <property type="evidence" value="ECO:0007669"/>
    <property type="project" value="InterPro"/>
</dbReference>
<keyword evidence="5" id="KW-1185">Reference proteome</keyword>
<gene>
    <name evidence="4" type="ORF">SAMN04244559_02800</name>
</gene>
<dbReference type="GO" id="GO:0015288">
    <property type="term" value="F:porin activity"/>
    <property type="evidence" value="ECO:0007669"/>
    <property type="project" value="InterPro"/>
</dbReference>
<proteinExistence type="inferred from homology"/>
<dbReference type="InterPro" id="IPR038673">
    <property type="entry name" value="OprB_sf"/>
</dbReference>
<evidence type="ECO:0000313" key="5">
    <source>
        <dbReference type="Proteomes" id="UP000182983"/>
    </source>
</evidence>
<feature type="region of interest" description="Disordered" evidence="3">
    <location>
        <begin position="239"/>
        <end position="263"/>
    </location>
</feature>
<dbReference type="GO" id="GO:0016020">
    <property type="term" value="C:membrane"/>
    <property type="evidence" value="ECO:0007669"/>
    <property type="project" value="InterPro"/>
</dbReference>